<keyword evidence="1" id="KW-0472">Membrane</keyword>
<keyword evidence="1" id="KW-0812">Transmembrane</keyword>
<accession>A0A510UMV3</accession>
<evidence type="ECO:0000313" key="2">
    <source>
        <dbReference type="EMBL" id="GEK15944.1"/>
    </source>
</evidence>
<evidence type="ECO:0000313" key="3">
    <source>
        <dbReference type="Proteomes" id="UP000321787"/>
    </source>
</evidence>
<dbReference type="AlphaFoldDB" id="A0A510UMV3"/>
<proteinExistence type="predicted"/>
<feature type="transmembrane region" description="Helical" evidence="1">
    <location>
        <begin position="37"/>
        <end position="59"/>
    </location>
</feature>
<dbReference type="Proteomes" id="UP000321787">
    <property type="component" value="Unassembled WGS sequence"/>
</dbReference>
<feature type="transmembrane region" description="Helical" evidence="1">
    <location>
        <begin position="71"/>
        <end position="90"/>
    </location>
</feature>
<comment type="caution">
    <text evidence="2">The sequence shown here is derived from an EMBL/GenBank/DDBJ whole genome shotgun (WGS) entry which is preliminary data.</text>
</comment>
<feature type="transmembrane region" description="Helical" evidence="1">
    <location>
        <begin position="6"/>
        <end position="25"/>
    </location>
</feature>
<sequence>MTLSNIVHFSSIVCVGIACARLLWLKDFSLKAVPLDLLIIHAQSAAILPMIFILALASIKPDITSKINGLNAHYLIAAISLAYVSIKSLIL</sequence>
<keyword evidence="1" id="KW-1133">Transmembrane helix</keyword>
<dbReference type="RefSeq" id="WP_146866591.1">
    <property type="nucleotide sequence ID" value="NZ_BJTZ01000049.1"/>
</dbReference>
<protein>
    <submittedName>
        <fullName evidence="2">Uncharacterized protein</fullName>
    </submittedName>
</protein>
<evidence type="ECO:0000256" key="1">
    <source>
        <dbReference type="SAM" id="Phobius"/>
    </source>
</evidence>
<reference evidence="2 3" key="1">
    <citation type="submission" date="2019-07" db="EMBL/GenBank/DDBJ databases">
        <title>Whole genome shotgun sequence of Aliivibrio fischeri NBRC 101058.</title>
        <authorList>
            <person name="Hosoyama A."/>
            <person name="Uohara A."/>
            <person name="Ohji S."/>
            <person name="Ichikawa N."/>
        </authorList>
    </citation>
    <scope>NUCLEOTIDE SEQUENCE [LARGE SCALE GENOMIC DNA]</scope>
    <source>
        <strain evidence="2 3">NBRC 101058</strain>
    </source>
</reference>
<gene>
    <name evidence="2" type="ORF">AFI02nite_39800</name>
</gene>
<dbReference type="EMBL" id="BJTZ01000049">
    <property type="protein sequence ID" value="GEK15944.1"/>
    <property type="molecule type" value="Genomic_DNA"/>
</dbReference>
<name>A0A510UMV3_ALIFS</name>
<organism evidence="2 3">
    <name type="scientific">Aliivibrio fischeri</name>
    <name type="common">Vibrio fischeri</name>
    <dbReference type="NCBI Taxonomy" id="668"/>
    <lineage>
        <taxon>Bacteria</taxon>
        <taxon>Pseudomonadati</taxon>
        <taxon>Pseudomonadota</taxon>
        <taxon>Gammaproteobacteria</taxon>
        <taxon>Vibrionales</taxon>
        <taxon>Vibrionaceae</taxon>
        <taxon>Aliivibrio</taxon>
    </lineage>
</organism>